<name>A0A4R3RYE0_9HYPH</name>
<dbReference type="PROSITE" id="PS51891">
    <property type="entry name" value="CENP_V_GFA"/>
    <property type="match status" value="1"/>
</dbReference>
<dbReference type="GO" id="GO:0046872">
    <property type="term" value="F:metal ion binding"/>
    <property type="evidence" value="ECO:0007669"/>
    <property type="project" value="UniProtKB-KW"/>
</dbReference>
<protein>
    <recommendedName>
        <fullName evidence="5">CENP-V/GFA domain-containing protein</fullName>
    </recommendedName>
</protein>
<dbReference type="InterPro" id="IPR006913">
    <property type="entry name" value="CENP-V/GFA"/>
</dbReference>
<keyword evidence="3" id="KW-0862">Zinc</keyword>
<evidence type="ECO:0000256" key="4">
    <source>
        <dbReference type="ARBA" id="ARBA00023239"/>
    </source>
</evidence>
<organism evidence="6 7">
    <name type="scientific">Rhizobium azibense</name>
    <dbReference type="NCBI Taxonomy" id="1136135"/>
    <lineage>
        <taxon>Bacteria</taxon>
        <taxon>Pseudomonadati</taxon>
        <taxon>Pseudomonadota</taxon>
        <taxon>Alphaproteobacteria</taxon>
        <taxon>Hyphomicrobiales</taxon>
        <taxon>Rhizobiaceae</taxon>
        <taxon>Rhizobium/Agrobacterium group</taxon>
        <taxon>Rhizobium</taxon>
    </lineage>
</organism>
<dbReference type="Gene3D" id="3.90.1590.10">
    <property type="entry name" value="glutathione-dependent formaldehyde- activating enzyme (gfa)"/>
    <property type="match status" value="1"/>
</dbReference>
<proteinExistence type="inferred from homology"/>
<comment type="caution">
    <text evidence="6">The sequence shown here is derived from an EMBL/GenBank/DDBJ whole genome shotgun (WGS) entry which is preliminary data.</text>
</comment>
<evidence type="ECO:0000256" key="3">
    <source>
        <dbReference type="ARBA" id="ARBA00022833"/>
    </source>
</evidence>
<evidence type="ECO:0000256" key="2">
    <source>
        <dbReference type="ARBA" id="ARBA00022723"/>
    </source>
</evidence>
<dbReference type="PANTHER" id="PTHR33337">
    <property type="entry name" value="GFA DOMAIN-CONTAINING PROTEIN"/>
    <property type="match status" value="1"/>
</dbReference>
<gene>
    <name evidence="6" type="ORF">EV129_101731</name>
</gene>
<sequence>MEASMSVAVPLTGGCQCGRVRYELAGPPLVLYVCHCRECRKQSASAFGISAFFRSVDLRLLDGEIRSWSRSTKSGWTIVSFFCPNCGTRLWDGDKDREDDVCIKGGSLDEPLDLTDAVHIWASQTLPGVIIPERARRHPKDPE</sequence>
<accession>A0A4R3RYE0</accession>
<evidence type="ECO:0000259" key="5">
    <source>
        <dbReference type="PROSITE" id="PS51891"/>
    </source>
</evidence>
<comment type="similarity">
    <text evidence="1">Belongs to the Gfa family.</text>
</comment>
<dbReference type="PANTHER" id="PTHR33337:SF3">
    <property type="entry name" value="CENP-V_GFA DOMAIN-CONTAINING PROTEIN"/>
    <property type="match status" value="1"/>
</dbReference>
<reference evidence="6 7" key="1">
    <citation type="submission" date="2019-03" db="EMBL/GenBank/DDBJ databases">
        <title>Genomic Encyclopedia of Type Strains, Phase IV (KMG-V): Genome sequencing to study the core and pangenomes of soil and plant-associated prokaryotes.</title>
        <authorList>
            <person name="Whitman W."/>
        </authorList>
    </citation>
    <scope>NUCLEOTIDE SEQUENCE [LARGE SCALE GENOMIC DNA]</scope>
    <source>
        <strain evidence="6 7">IE4868</strain>
    </source>
</reference>
<dbReference type="SUPFAM" id="SSF51316">
    <property type="entry name" value="Mss4-like"/>
    <property type="match status" value="1"/>
</dbReference>
<dbReference type="Proteomes" id="UP000295507">
    <property type="component" value="Unassembled WGS sequence"/>
</dbReference>
<dbReference type="AlphaFoldDB" id="A0A4R3RYE0"/>
<dbReference type="GO" id="GO:0016846">
    <property type="term" value="F:carbon-sulfur lyase activity"/>
    <property type="evidence" value="ECO:0007669"/>
    <property type="project" value="InterPro"/>
</dbReference>
<dbReference type="Pfam" id="PF04828">
    <property type="entry name" value="GFA"/>
    <property type="match status" value="1"/>
</dbReference>
<evidence type="ECO:0000256" key="1">
    <source>
        <dbReference type="ARBA" id="ARBA00005495"/>
    </source>
</evidence>
<feature type="domain" description="CENP-V/GFA" evidence="5">
    <location>
        <begin position="11"/>
        <end position="116"/>
    </location>
</feature>
<evidence type="ECO:0000313" key="7">
    <source>
        <dbReference type="Proteomes" id="UP000295507"/>
    </source>
</evidence>
<keyword evidence="4" id="KW-0456">Lyase</keyword>
<keyword evidence="2" id="KW-0479">Metal-binding</keyword>
<evidence type="ECO:0000313" key="6">
    <source>
        <dbReference type="EMBL" id="TCU41440.1"/>
    </source>
</evidence>
<dbReference type="InterPro" id="IPR011057">
    <property type="entry name" value="Mss4-like_sf"/>
</dbReference>
<dbReference type="EMBL" id="SMBK01000001">
    <property type="protein sequence ID" value="TCU41440.1"/>
    <property type="molecule type" value="Genomic_DNA"/>
</dbReference>